<dbReference type="PANTHER" id="PTHR33116:SF70">
    <property type="entry name" value="NON-LTR RETROELEMENT REVERSE TRANSCRIPTASE-LIKE PROTEIN"/>
    <property type="match status" value="1"/>
</dbReference>
<feature type="compositionally biased region" description="Polar residues" evidence="1">
    <location>
        <begin position="459"/>
        <end position="473"/>
    </location>
</feature>
<keyword evidence="3" id="KW-0808">Transferase</keyword>
<dbReference type="InterPro" id="IPR000477">
    <property type="entry name" value="RT_dom"/>
</dbReference>
<dbReference type="InterPro" id="IPR044730">
    <property type="entry name" value="RNase_H-like_dom_plant"/>
</dbReference>
<gene>
    <name evidence="3" type="ORF">G2W53_007761</name>
</gene>
<comment type="caution">
    <text evidence="3">The sequence shown here is derived from an EMBL/GenBank/DDBJ whole genome shotgun (WGS) entry which is preliminary data.</text>
</comment>
<dbReference type="SUPFAM" id="SSF56219">
    <property type="entry name" value="DNase I-like"/>
    <property type="match status" value="1"/>
</dbReference>
<dbReference type="PANTHER" id="PTHR33116">
    <property type="entry name" value="REVERSE TRANSCRIPTASE ZINC-BINDING DOMAIN-CONTAINING PROTEIN-RELATED-RELATED"/>
    <property type="match status" value="1"/>
</dbReference>
<sequence length="1949" mass="218858">MRTPEVVKQARQKRLGLEARLQANLAGQKMRDLMEEEEQRSKEQDSDRGLIVASEPELATVSKGRDLKEAPKKKERNQACLPTKKTNEKWSDIVEREEEARRTDDSYMQVNKGQSGGKLAEEGAGVTSNRKGEDLEPHINLVPSNTAMEISVDQGNRENFYFGSLLSVPQNINVIKLPTNKGTQATPKDQHLESPSILLSSEEISQAHSQWASSIIVRLMGCFIDQASLTNKLMSIWNLRAQPNIINLGLGFFIVRFGSIEDRWSALLHGPTLINGHLLAIDLWKQGFSLSSVKRFSSSPVWIKLEGLPIELFAPNILIRIGNSIGKFIGIDGNTHNMSIAKHARICVLLDLSNATPSHISIGNFIQPIIIEGTSNICLACGGGNHAQAACKGKRPFPPSPSQPPTKDDDWQVVSRRKSEKGEKASQPLSQEHTKEKYHGSEKVSKRKGISFPKKSRDSTALQQKKQNWQISATKEKGQGADASKEGSKVGQIHEFHGKSSGKEPCLKPSEAANKVSLSQVSQEKRIVKSAPRGKESLNPSSHNPSFSPNEDKPFSQNAAPPEHTPSIEALGVKSAKIPNLILNVSQIKNSLLASSSSSSLFSYQNQQNQQNVTLHPTQNSTKDFTINTTTMTLPNTHPNPSSEPFLENQLLSQNSKATSTIASKPKGGDTEKSKPEAKDGTEAKNPVPYHWRIWENLTTALTSQTTWFQAWARLMLESQLLQVREHAVKELMNQLQDNGQALLFPPAIIQTSPAMVDPPMNSDLFNSNQLLQVFNMDLSTVLNTYQGNLAQGVLLYTSNSVQTVDAIVTSSLLPETGSLEYHLKFSPTPSLRYTGKFYMDDSPHSDHYINPKIEESVGSVGHDEVEIDNNMTPINILAWNARGAASAEFRRVIMDLKTRHLPRVMFITETRVGGIRAENIIKSIGYDGYFKVDPMGYAGGLWLLWDSAYVKMTIHGDSFQEIQATIEVSNFCFLVSFIYDSPIRERRKILWSNLRNLADIHSLPWLMCGVFNEILAQDEKMGGLPASLSRIRDFKQCMEYCGVTNLGFTGQKFTSLNKREDGQVVFERLDRFLANPQWIHFFLHAINHHLPRIKSDHTPILLSTIPNTPIVGQRPFRCERIWLGQKDFQVLVKNNWSRATSIDEGLALIREQAKLWNKNVFGNIFLRKNRLIKRLNGINVALQNRHNPGLIKLEQELSSEYQDILRIEEELWASKSRVEWLQLGDSNTSFFHSNVIVRRCSNRILGLQSQNGKWLYDPIRRRANDNVIIANEVIHSYNRKRSRKHRWMMISLDLEKASVSHQVLINGTLSDRFIPSRGIRQGDPLSPFIFIYCMQYLSALIEDQVGKKNWMAPKLRNTPISHLLFADDVLLFARIDDRSISAIKHTLDSFLACSGLSINSSKSSIWFSNNTPVNMRNKTTSVLNFSVADKPGKYLGAALGVKGKHADFIPLINKIQSRLDNWSNEFLSLAGKTTLINSVISPIISFHTNSMVLPAKTSKSIDKSVRNFFWSSAGNRKKIHTINWAKVCTPSSSGGLGIHLSKERNIALISKLAWQVNSNPKPLWAHVTKHYLRPSCNSFSVTGRALKRGFALVESNSSVYIGNGKNTKVWEDNWFGKNSLRKLLVGPLNKHEDRLTVNRLANDWGSWTWDNLSFDLPQNIKDLISAAPCFKDSLIEDSSCCLFQKNGSFLLNNLYVDLFSKPHPNIRISNCGKWIWRSNCHYRLKFFLWLCVNNGLPTKVNLIKRRIHIDASCPFCNSDEETASHLFKECSFSQTIWQLTKCNLKAQNVEDLTSWVRENCINTSVDTLGVAHNTLFIYTLWQIWLARNEHIFNTKSLLLLVIAKKSMAAAAEYYHLANDGPSDAINFSTLNVNWFPPLEGWWKLNTDGACSGNPGPFAIGGIIRNQDGNWISGFSGYIGFGSALKAELWAISNGIRLAKNLGCSHLWI</sequence>
<feature type="compositionally biased region" description="Basic and acidic residues" evidence="1">
    <location>
        <begin position="29"/>
        <end position="48"/>
    </location>
</feature>
<dbReference type="EMBL" id="JAAIUW010000003">
    <property type="protein sequence ID" value="KAF7839279.1"/>
    <property type="molecule type" value="Genomic_DNA"/>
</dbReference>
<feature type="compositionally biased region" description="Basic and acidic residues" evidence="1">
    <location>
        <begin position="432"/>
        <end position="444"/>
    </location>
</feature>
<feature type="compositionally biased region" description="Basic and acidic residues" evidence="1">
    <location>
        <begin position="63"/>
        <end position="72"/>
    </location>
</feature>
<feature type="compositionally biased region" description="Basic and acidic residues" evidence="1">
    <location>
        <begin position="474"/>
        <end position="506"/>
    </location>
</feature>
<dbReference type="InterPro" id="IPR012337">
    <property type="entry name" value="RNaseH-like_sf"/>
</dbReference>
<feature type="compositionally biased region" description="Low complexity" evidence="1">
    <location>
        <begin position="537"/>
        <end position="549"/>
    </location>
</feature>
<dbReference type="Gene3D" id="3.60.10.10">
    <property type="entry name" value="Endonuclease/exonuclease/phosphatase"/>
    <property type="match status" value="1"/>
</dbReference>
<dbReference type="OrthoDB" id="846389at2759"/>
<dbReference type="Proteomes" id="UP000634136">
    <property type="component" value="Unassembled WGS sequence"/>
</dbReference>
<dbReference type="SUPFAM" id="SSF53098">
    <property type="entry name" value="Ribonuclease H-like"/>
    <property type="match status" value="1"/>
</dbReference>
<proteinExistence type="predicted"/>
<accession>A0A835CEJ7</accession>
<dbReference type="InterPro" id="IPR025558">
    <property type="entry name" value="DUF4283"/>
</dbReference>
<dbReference type="CDD" id="cd01650">
    <property type="entry name" value="RT_nLTR_like"/>
    <property type="match status" value="1"/>
</dbReference>
<organism evidence="3 4">
    <name type="scientific">Senna tora</name>
    <dbReference type="NCBI Taxonomy" id="362788"/>
    <lineage>
        <taxon>Eukaryota</taxon>
        <taxon>Viridiplantae</taxon>
        <taxon>Streptophyta</taxon>
        <taxon>Embryophyta</taxon>
        <taxon>Tracheophyta</taxon>
        <taxon>Spermatophyta</taxon>
        <taxon>Magnoliopsida</taxon>
        <taxon>eudicotyledons</taxon>
        <taxon>Gunneridae</taxon>
        <taxon>Pentapetalae</taxon>
        <taxon>rosids</taxon>
        <taxon>fabids</taxon>
        <taxon>Fabales</taxon>
        <taxon>Fabaceae</taxon>
        <taxon>Caesalpinioideae</taxon>
        <taxon>Cassia clade</taxon>
        <taxon>Senna</taxon>
    </lineage>
</organism>
<keyword evidence="4" id="KW-1185">Reference proteome</keyword>
<dbReference type="Gene3D" id="3.30.420.10">
    <property type="entry name" value="Ribonuclease H-like superfamily/Ribonuclease H"/>
    <property type="match status" value="1"/>
</dbReference>
<feature type="region of interest" description="Disordered" evidence="1">
    <location>
        <begin position="98"/>
        <end position="137"/>
    </location>
</feature>
<dbReference type="InterPro" id="IPR036691">
    <property type="entry name" value="Endo/exonu/phosph_ase_sf"/>
</dbReference>
<dbReference type="Pfam" id="PF13966">
    <property type="entry name" value="zf-RVT"/>
    <property type="match status" value="1"/>
</dbReference>
<dbReference type="GO" id="GO:0003964">
    <property type="term" value="F:RNA-directed DNA polymerase activity"/>
    <property type="evidence" value="ECO:0007669"/>
    <property type="project" value="UniProtKB-KW"/>
</dbReference>
<keyword evidence="3" id="KW-0548">Nucleotidyltransferase</keyword>
<dbReference type="Pfam" id="PF14111">
    <property type="entry name" value="DUF4283"/>
    <property type="match status" value="1"/>
</dbReference>
<dbReference type="Pfam" id="PF00078">
    <property type="entry name" value="RVT_1"/>
    <property type="match status" value="1"/>
</dbReference>
<protein>
    <submittedName>
        <fullName evidence="3">Reverse transcriptase</fullName>
    </submittedName>
</protein>
<feature type="compositionally biased region" description="Basic and acidic residues" evidence="1">
    <location>
        <begin position="667"/>
        <end position="683"/>
    </location>
</feature>
<dbReference type="CDD" id="cd06222">
    <property type="entry name" value="RNase_H_like"/>
    <property type="match status" value="1"/>
</dbReference>
<keyword evidence="3" id="KW-0695">RNA-directed DNA polymerase</keyword>
<dbReference type="PROSITE" id="PS50879">
    <property type="entry name" value="RNASE_H_1"/>
    <property type="match status" value="1"/>
</dbReference>
<feature type="region of interest" description="Disordered" evidence="1">
    <location>
        <begin position="389"/>
        <end position="566"/>
    </location>
</feature>
<feature type="region of interest" description="Disordered" evidence="1">
    <location>
        <begin position="28"/>
        <end position="81"/>
    </location>
</feature>
<name>A0A835CEJ7_9FABA</name>
<feature type="region of interest" description="Disordered" evidence="1">
    <location>
        <begin position="657"/>
        <end position="685"/>
    </location>
</feature>
<dbReference type="GO" id="GO:0003676">
    <property type="term" value="F:nucleic acid binding"/>
    <property type="evidence" value="ECO:0007669"/>
    <property type="project" value="InterPro"/>
</dbReference>
<dbReference type="Pfam" id="PF13456">
    <property type="entry name" value="RVT_3"/>
    <property type="match status" value="1"/>
</dbReference>
<reference evidence="3" key="1">
    <citation type="submission" date="2020-09" db="EMBL/GenBank/DDBJ databases">
        <title>Genome-Enabled Discovery of Anthraquinone Biosynthesis in Senna tora.</title>
        <authorList>
            <person name="Kang S.-H."/>
            <person name="Pandey R.P."/>
            <person name="Lee C.-M."/>
            <person name="Sim J.-S."/>
            <person name="Jeong J.-T."/>
            <person name="Choi B.-S."/>
            <person name="Jung M."/>
            <person name="Ginzburg D."/>
            <person name="Zhao K."/>
            <person name="Won S.Y."/>
            <person name="Oh T.-J."/>
            <person name="Yu Y."/>
            <person name="Kim N.-H."/>
            <person name="Lee O.R."/>
            <person name="Lee T.-H."/>
            <person name="Bashyal P."/>
            <person name="Kim T.-S."/>
            <person name="Lee W.-H."/>
            <person name="Kawkins C."/>
            <person name="Kim C.-K."/>
            <person name="Kim J.S."/>
            <person name="Ahn B.O."/>
            <person name="Rhee S.Y."/>
            <person name="Sohng J.K."/>
        </authorList>
    </citation>
    <scope>NUCLEOTIDE SEQUENCE</scope>
    <source>
        <tissue evidence="3">Leaf</tissue>
    </source>
</reference>
<dbReference type="InterPro" id="IPR026960">
    <property type="entry name" value="RVT-Znf"/>
</dbReference>
<evidence type="ECO:0000313" key="4">
    <source>
        <dbReference type="Proteomes" id="UP000634136"/>
    </source>
</evidence>
<dbReference type="InterPro" id="IPR036397">
    <property type="entry name" value="RNaseH_sf"/>
</dbReference>
<evidence type="ECO:0000313" key="3">
    <source>
        <dbReference type="EMBL" id="KAF7839279.1"/>
    </source>
</evidence>
<evidence type="ECO:0000256" key="1">
    <source>
        <dbReference type="SAM" id="MobiDB-lite"/>
    </source>
</evidence>
<feature type="domain" description="RNase H type-1" evidence="2">
    <location>
        <begin position="1879"/>
        <end position="1949"/>
    </location>
</feature>
<dbReference type="InterPro" id="IPR002156">
    <property type="entry name" value="RNaseH_domain"/>
</dbReference>
<evidence type="ECO:0000259" key="2">
    <source>
        <dbReference type="PROSITE" id="PS50879"/>
    </source>
</evidence>
<dbReference type="GO" id="GO:0004523">
    <property type="term" value="F:RNA-DNA hybrid ribonuclease activity"/>
    <property type="evidence" value="ECO:0007669"/>
    <property type="project" value="InterPro"/>
</dbReference>